<evidence type="ECO:0000313" key="3">
    <source>
        <dbReference type="Proteomes" id="UP000274483"/>
    </source>
</evidence>
<evidence type="ECO:0008006" key="4">
    <source>
        <dbReference type="Google" id="ProtNLM"/>
    </source>
</evidence>
<reference evidence="2 3" key="1">
    <citation type="submission" date="2018-11" db="EMBL/GenBank/DDBJ databases">
        <title>Proposal to divide the Flavobacteriaceae and reorganize its genera based on Amino Acid Identity values calculated from whole genome sequences.</title>
        <authorList>
            <person name="Nicholson A.C."/>
            <person name="Gulvik C.A."/>
            <person name="Whitney A.M."/>
            <person name="Humrighouse B.W."/>
            <person name="Bell M."/>
            <person name="Holmes B."/>
            <person name="Steigerwalt A.G."/>
            <person name="Villarma A."/>
            <person name="Sheth M."/>
            <person name="Batra D."/>
            <person name="Pryor J."/>
            <person name="Bernardet J.-F."/>
            <person name="Hugo C."/>
            <person name="Kampfer P."/>
            <person name="Newman J.D."/>
            <person name="McQuiston J.R."/>
        </authorList>
    </citation>
    <scope>NUCLEOTIDE SEQUENCE [LARGE SCALE GENOMIC DNA]</scope>
    <source>
        <strain evidence="2 3">H3001</strain>
    </source>
</reference>
<dbReference type="EMBL" id="CP034158">
    <property type="protein sequence ID" value="AZI67587.1"/>
    <property type="molecule type" value="Genomic_DNA"/>
</dbReference>
<name>A0ABN5SYW2_9FLAO</name>
<evidence type="ECO:0000313" key="2">
    <source>
        <dbReference type="EMBL" id="AZI67587.1"/>
    </source>
</evidence>
<dbReference type="RefSeq" id="WP_124757983.1">
    <property type="nucleotide sequence ID" value="NZ_CBCRWA010000001.1"/>
</dbReference>
<protein>
    <recommendedName>
        <fullName evidence="4">BACON domain-containing protein</fullName>
    </recommendedName>
</protein>
<evidence type="ECO:0000256" key="1">
    <source>
        <dbReference type="SAM" id="SignalP"/>
    </source>
</evidence>
<keyword evidence="1" id="KW-0732">Signal</keyword>
<accession>A0ABN5SYW2</accession>
<sequence>MNIQRTKRQLRKCGKKLSIILCFLSISLLLFNCREEEKIVTDEYYIKYSANSSTIYSEGRLSVNYLNEKNEMVTTEIPTKKVWEVTVGPVKKGYSATLTVSQLTENYGRLKINAQIFASKNNGPFAIKKDDTSNIERTNVSLNYFIDF</sequence>
<organism evidence="2 3">
    <name type="scientific">Kaistella daneshvariae</name>
    <dbReference type="NCBI Taxonomy" id="2487074"/>
    <lineage>
        <taxon>Bacteria</taxon>
        <taxon>Pseudomonadati</taxon>
        <taxon>Bacteroidota</taxon>
        <taxon>Flavobacteriia</taxon>
        <taxon>Flavobacteriales</taxon>
        <taxon>Weeksellaceae</taxon>
        <taxon>Chryseobacterium group</taxon>
        <taxon>Kaistella</taxon>
    </lineage>
</organism>
<proteinExistence type="predicted"/>
<keyword evidence="3" id="KW-1185">Reference proteome</keyword>
<gene>
    <name evidence="2" type="ORF">EIB71_07890</name>
</gene>
<feature type="chain" id="PRO_5047081131" description="BACON domain-containing protein" evidence="1">
    <location>
        <begin position="33"/>
        <end position="148"/>
    </location>
</feature>
<feature type="signal peptide" evidence="1">
    <location>
        <begin position="1"/>
        <end position="32"/>
    </location>
</feature>
<dbReference type="Proteomes" id="UP000274483">
    <property type="component" value="Chromosome"/>
</dbReference>